<evidence type="ECO:0000313" key="2">
    <source>
        <dbReference type="EMBL" id="SHG82697.1"/>
    </source>
</evidence>
<dbReference type="EMBL" id="FQXD01000002">
    <property type="protein sequence ID" value="SHG82697.1"/>
    <property type="molecule type" value="Genomic_DNA"/>
</dbReference>
<protein>
    <submittedName>
        <fullName evidence="2">DNA-binding transcriptional regulator, XRE-family HTH domain</fullName>
    </submittedName>
</protein>
<dbReference type="GO" id="GO:0003677">
    <property type="term" value="F:DNA binding"/>
    <property type="evidence" value="ECO:0007669"/>
    <property type="project" value="UniProtKB-KW"/>
</dbReference>
<feature type="domain" description="HTH cro/C1-type" evidence="1">
    <location>
        <begin position="5"/>
        <end position="61"/>
    </location>
</feature>
<proteinExistence type="predicted"/>
<dbReference type="PROSITE" id="PS50943">
    <property type="entry name" value="HTH_CROC1"/>
    <property type="match status" value="1"/>
</dbReference>
<dbReference type="CDD" id="cd00093">
    <property type="entry name" value="HTH_XRE"/>
    <property type="match status" value="1"/>
</dbReference>
<dbReference type="RefSeq" id="WP_073004895.1">
    <property type="nucleotide sequence ID" value="NZ_FQXD01000002.1"/>
</dbReference>
<dbReference type="Proteomes" id="UP000184079">
    <property type="component" value="Unassembled WGS sequence"/>
</dbReference>
<organism evidence="2 3">
    <name type="scientific">Virgibacillus chiguensis</name>
    <dbReference type="NCBI Taxonomy" id="411959"/>
    <lineage>
        <taxon>Bacteria</taxon>
        <taxon>Bacillati</taxon>
        <taxon>Bacillota</taxon>
        <taxon>Bacilli</taxon>
        <taxon>Bacillales</taxon>
        <taxon>Bacillaceae</taxon>
        <taxon>Virgibacillus</taxon>
    </lineage>
</organism>
<keyword evidence="2" id="KW-0238">DNA-binding</keyword>
<dbReference type="InterPro" id="IPR010982">
    <property type="entry name" value="Lambda_DNA-bd_dom_sf"/>
</dbReference>
<dbReference type="SUPFAM" id="SSF47413">
    <property type="entry name" value="lambda repressor-like DNA-binding domains"/>
    <property type="match status" value="1"/>
</dbReference>
<dbReference type="AlphaFoldDB" id="A0A1M5MZN6"/>
<evidence type="ECO:0000259" key="1">
    <source>
        <dbReference type="PROSITE" id="PS50943"/>
    </source>
</evidence>
<gene>
    <name evidence="2" type="ORF">SAMN05421807_10212</name>
</gene>
<keyword evidence="3" id="KW-1185">Reference proteome</keyword>
<reference evidence="3" key="1">
    <citation type="submission" date="2016-11" db="EMBL/GenBank/DDBJ databases">
        <authorList>
            <person name="Varghese N."/>
            <person name="Submissions S."/>
        </authorList>
    </citation>
    <scope>NUCLEOTIDE SEQUENCE [LARGE SCALE GENOMIC DNA]</scope>
    <source>
        <strain evidence="3">CGMCC 1.6496</strain>
    </source>
</reference>
<evidence type="ECO:0000313" key="3">
    <source>
        <dbReference type="Proteomes" id="UP000184079"/>
    </source>
</evidence>
<accession>A0A1M5MZN6</accession>
<name>A0A1M5MZN6_9BACI</name>
<dbReference type="InterPro" id="IPR001387">
    <property type="entry name" value="Cro/C1-type_HTH"/>
</dbReference>
<dbReference type="Gene3D" id="1.10.260.40">
    <property type="entry name" value="lambda repressor-like DNA-binding domains"/>
    <property type="match status" value="1"/>
</dbReference>
<sequence length="70" mass="8385">MLRTLKAEMVRHNVKAKELAELLDVRVATIYDKLNGHYDFSLTEAIKIKRYFFPNYEIEYLFEKVEDRSA</sequence>
<dbReference type="OrthoDB" id="2064246at2"/>